<dbReference type="EC" id="2.3.1.225" evidence="10"/>
<keyword evidence="4 10" id="KW-1133">Transmembrane helix</keyword>
<dbReference type="GO" id="GO:0016020">
    <property type="term" value="C:membrane"/>
    <property type="evidence" value="ECO:0007669"/>
    <property type="project" value="UniProtKB-SubCell"/>
</dbReference>
<feature type="transmembrane region" description="Helical" evidence="10">
    <location>
        <begin position="12"/>
        <end position="33"/>
    </location>
</feature>
<dbReference type="Pfam" id="PF01529">
    <property type="entry name" value="DHHC"/>
    <property type="match status" value="1"/>
</dbReference>
<feature type="transmembrane region" description="Helical" evidence="10">
    <location>
        <begin position="45"/>
        <end position="63"/>
    </location>
</feature>
<dbReference type="InterPro" id="IPR001594">
    <property type="entry name" value="Palmitoyltrfase_DHHC"/>
</dbReference>
<evidence type="ECO:0000256" key="7">
    <source>
        <dbReference type="ARBA" id="ARBA00023288"/>
    </source>
</evidence>
<dbReference type="GO" id="GO:0019706">
    <property type="term" value="F:protein-cysteine S-palmitoyltransferase activity"/>
    <property type="evidence" value="ECO:0007669"/>
    <property type="project" value="UniProtKB-EC"/>
</dbReference>
<feature type="transmembrane region" description="Helical" evidence="10">
    <location>
        <begin position="141"/>
        <end position="161"/>
    </location>
</feature>
<comment type="catalytic activity">
    <reaction evidence="9 10">
        <text>L-cysteinyl-[protein] + hexadecanoyl-CoA = S-hexadecanoyl-L-cysteinyl-[protein] + CoA</text>
        <dbReference type="Rhea" id="RHEA:36683"/>
        <dbReference type="Rhea" id="RHEA-COMP:10131"/>
        <dbReference type="Rhea" id="RHEA-COMP:11032"/>
        <dbReference type="ChEBI" id="CHEBI:29950"/>
        <dbReference type="ChEBI" id="CHEBI:57287"/>
        <dbReference type="ChEBI" id="CHEBI:57379"/>
        <dbReference type="ChEBI" id="CHEBI:74151"/>
        <dbReference type="EC" id="2.3.1.225"/>
    </reaction>
</comment>
<keyword evidence="8 10" id="KW-0012">Acyltransferase</keyword>
<evidence type="ECO:0000256" key="2">
    <source>
        <dbReference type="ARBA" id="ARBA00022679"/>
    </source>
</evidence>
<organism evidence="13">
    <name type="scientific">Phaffia rhodozyma</name>
    <name type="common">Yeast</name>
    <name type="synonym">Xanthophyllomyces dendrorhous</name>
    <dbReference type="NCBI Taxonomy" id="264483"/>
    <lineage>
        <taxon>Eukaryota</taxon>
        <taxon>Fungi</taxon>
        <taxon>Dikarya</taxon>
        <taxon>Basidiomycota</taxon>
        <taxon>Agaricomycotina</taxon>
        <taxon>Tremellomycetes</taxon>
        <taxon>Cystofilobasidiales</taxon>
        <taxon>Mrakiaceae</taxon>
        <taxon>Phaffia</taxon>
    </lineage>
</organism>
<evidence type="ECO:0000256" key="8">
    <source>
        <dbReference type="ARBA" id="ARBA00023315"/>
    </source>
</evidence>
<evidence type="ECO:0000256" key="4">
    <source>
        <dbReference type="ARBA" id="ARBA00022989"/>
    </source>
</evidence>
<evidence type="ECO:0000256" key="9">
    <source>
        <dbReference type="ARBA" id="ARBA00048048"/>
    </source>
</evidence>
<evidence type="ECO:0000256" key="6">
    <source>
        <dbReference type="ARBA" id="ARBA00023139"/>
    </source>
</evidence>
<name>A0A0F7SU14_PHARH</name>
<sequence length="327" mass="37133">MADKWEKIWITFAISLISFIAYSSQIFIIWPFYGKRWSIELLRLLVPFNVLVGLIFWCYYLCVTTEPGRIPPNWEPDLSSEDVEVKKLTGGPRFCSKCSVYKPPRAHHCRRCKRCVLRMDHHCPWVANCIGHHNYASFVRFLTYVVLACTYHFWMMAYRVWDFAQGGENTFLQEPTAAEVVLTVLNFVACVPVLIGVSMMAMYHYWSLWSNTTTIEAWEKDKVATLIRRGRIKDIRYPYSISPWFNIISVLGSSPLAWLFPWTETPGDGLSFEIADGTGGAAAVMVGAVVSALQGGTEPQRRRPGGCETETEGETGLTTSWVGEQAV</sequence>
<keyword evidence="6" id="KW-0564">Palmitate</keyword>
<evidence type="ECO:0000259" key="12">
    <source>
        <dbReference type="Pfam" id="PF01529"/>
    </source>
</evidence>
<proteinExistence type="inferred from homology"/>
<accession>A0A0F7SU14</accession>
<feature type="transmembrane region" description="Helical" evidence="10">
    <location>
        <begin position="272"/>
        <end position="293"/>
    </location>
</feature>
<keyword evidence="2 10" id="KW-0808">Transferase</keyword>
<dbReference type="PANTHER" id="PTHR12246">
    <property type="entry name" value="PALMITOYLTRANSFERASE ZDHHC16"/>
    <property type="match status" value="1"/>
</dbReference>
<reference evidence="13" key="1">
    <citation type="submission" date="2014-08" db="EMBL/GenBank/DDBJ databases">
        <authorList>
            <person name="Sharma Rahul"/>
            <person name="Thines Marco"/>
        </authorList>
    </citation>
    <scope>NUCLEOTIDE SEQUENCE</scope>
</reference>
<keyword evidence="3 10" id="KW-0812">Transmembrane</keyword>
<protein>
    <recommendedName>
        <fullName evidence="10">Palmitoyltransferase</fullName>
        <ecNumber evidence="10">2.3.1.225</ecNumber>
    </recommendedName>
</protein>
<evidence type="ECO:0000256" key="3">
    <source>
        <dbReference type="ARBA" id="ARBA00022692"/>
    </source>
</evidence>
<evidence type="ECO:0000256" key="1">
    <source>
        <dbReference type="ARBA" id="ARBA00004141"/>
    </source>
</evidence>
<feature type="region of interest" description="Disordered" evidence="11">
    <location>
        <begin position="296"/>
        <end position="327"/>
    </location>
</feature>
<keyword evidence="5 10" id="KW-0472">Membrane</keyword>
<comment type="similarity">
    <text evidence="10">Belongs to the DHHC palmitoyltransferase family.</text>
</comment>
<evidence type="ECO:0000313" key="13">
    <source>
        <dbReference type="EMBL" id="CED83458.1"/>
    </source>
</evidence>
<dbReference type="PROSITE" id="PS50216">
    <property type="entry name" value="DHHC"/>
    <property type="match status" value="1"/>
</dbReference>
<evidence type="ECO:0000256" key="11">
    <source>
        <dbReference type="SAM" id="MobiDB-lite"/>
    </source>
</evidence>
<keyword evidence="7" id="KW-0449">Lipoprotein</keyword>
<comment type="domain">
    <text evidence="10">The DHHC domain is required for palmitoyltransferase activity.</text>
</comment>
<dbReference type="EMBL" id="LN483142">
    <property type="protein sequence ID" value="CED83458.1"/>
    <property type="molecule type" value="Genomic_DNA"/>
</dbReference>
<evidence type="ECO:0000256" key="10">
    <source>
        <dbReference type="RuleBase" id="RU079119"/>
    </source>
</evidence>
<dbReference type="AlphaFoldDB" id="A0A0F7SU14"/>
<feature type="transmembrane region" description="Helical" evidence="10">
    <location>
        <begin position="237"/>
        <end position="260"/>
    </location>
</feature>
<evidence type="ECO:0000256" key="5">
    <source>
        <dbReference type="ARBA" id="ARBA00023136"/>
    </source>
</evidence>
<comment type="subcellular location">
    <subcellularLocation>
        <location evidence="1">Membrane</location>
        <topology evidence="1">Multi-pass membrane protein</topology>
    </subcellularLocation>
</comment>
<dbReference type="InterPro" id="IPR039859">
    <property type="entry name" value="PFA4/ZDH16/20/ERF2-like"/>
</dbReference>
<feature type="transmembrane region" description="Helical" evidence="10">
    <location>
        <begin position="181"/>
        <end position="203"/>
    </location>
</feature>
<feature type="domain" description="Palmitoyltransferase DHHC" evidence="12">
    <location>
        <begin position="91"/>
        <end position="220"/>
    </location>
</feature>